<dbReference type="GO" id="GO:0005634">
    <property type="term" value="C:nucleus"/>
    <property type="evidence" value="ECO:0007669"/>
    <property type="project" value="TreeGrafter"/>
</dbReference>
<comment type="caution">
    <text evidence="10">The sequence shown here is derived from an EMBL/GenBank/DDBJ whole genome shotgun (WGS) entry which is preliminary data.</text>
</comment>
<evidence type="ECO:0000256" key="3">
    <source>
        <dbReference type="ARBA" id="ARBA00012023"/>
    </source>
</evidence>
<gene>
    <name evidence="10" type="ORF">BTJ68_07070</name>
</gene>
<evidence type="ECO:0000256" key="7">
    <source>
        <dbReference type="ARBA" id="ARBA00022777"/>
    </source>
</evidence>
<dbReference type="PANTHER" id="PTHR14456">
    <property type="entry name" value="INOSITOL POLYPHOSPHATE KINASE 1"/>
    <property type="match status" value="1"/>
</dbReference>
<evidence type="ECO:0000256" key="4">
    <source>
        <dbReference type="ARBA" id="ARBA00014846"/>
    </source>
</evidence>
<comment type="domain">
    <text evidence="9">The EXKPK motif is conserved in inositol-pentakisphosphate 2-kinases of both family 1 and 2.</text>
</comment>
<evidence type="ECO:0000313" key="11">
    <source>
        <dbReference type="Proteomes" id="UP000194280"/>
    </source>
</evidence>
<comment type="function">
    <text evidence="1">Has kinase activity and phosphorylates inositol-1,3,4,5,6-pentakisphosphate (Ins(1,3,4,5,6)P5) to produce 1,2,3,4,5,6-hexakisphosphate (InsP6), also known as phytate.</text>
</comment>
<evidence type="ECO:0000256" key="8">
    <source>
        <dbReference type="ARBA" id="ARBA00022840"/>
    </source>
</evidence>
<name>A0A1Z5TB26_HORWE</name>
<dbReference type="InParanoid" id="A0A1Z5TB26"/>
<evidence type="ECO:0000256" key="5">
    <source>
        <dbReference type="ARBA" id="ARBA00022679"/>
    </source>
</evidence>
<keyword evidence="8 9" id="KW-0067">ATP-binding</keyword>
<sequence>MDLSNYVPSSSTSGPPVTWFSQATESLCARMSLQQPTDRPAAPCVLSYLNEGGANFVFRIQPQACQDPNMQLHGRVPLLRIRKDLSHVQTAEEQLRSFDQHFKPLFSAQNLVEHEAVQLDDHVIPRLNQTVSQAKRSSSRTGDLMPNNEKYGLLITNMSPWPMETLVQFKPKWLSQSPNAPEEAKRCRTCALRAQRQANNQRTATDAQDNCPLAMISESAHDRRRAAEATTTDKKLQDYLVDDAQPLLRALKENQQRFDSSGVLGIVDNDVLSDICKAMSLRDCTLFLKHGHRGVEARLSDLDLKQPEKLDKWRAVEEVLINEGWYQNREAEEVWREEKVCLLSTRYP</sequence>
<comment type="function">
    <text evidence="9">Phosphorylates Ins(1,3,4,5,6)P5 at position 2 to form Ins(1,2,3,4,5,6)P6 (InsP6 or phytate).</text>
</comment>
<comment type="catalytic activity">
    <reaction evidence="9">
        <text>1D-myo-inositol 1,3,4,5,6-pentakisphosphate + ATP = 1D-myo-inositol hexakisphosphate + ADP + H(+)</text>
        <dbReference type="Rhea" id="RHEA:20313"/>
        <dbReference type="ChEBI" id="CHEBI:15378"/>
        <dbReference type="ChEBI" id="CHEBI:30616"/>
        <dbReference type="ChEBI" id="CHEBI:57733"/>
        <dbReference type="ChEBI" id="CHEBI:58130"/>
        <dbReference type="ChEBI" id="CHEBI:456216"/>
        <dbReference type="EC" id="2.7.1.158"/>
    </reaction>
</comment>
<dbReference type="EMBL" id="MUNK01000079">
    <property type="protein sequence ID" value="OTA33200.1"/>
    <property type="molecule type" value="Genomic_DNA"/>
</dbReference>
<dbReference type="Pfam" id="PF06090">
    <property type="entry name" value="Ins_P5_2-kin"/>
    <property type="match status" value="2"/>
</dbReference>
<dbReference type="STRING" id="1157616.A0A1Z5TB26"/>
<dbReference type="EC" id="2.7.1.158" evidence="3 9"/>
<accession>A0A1Z5TB26</accession>
<reference evidence="10 11" key="1">
    <citation type="submission" date="2017-01" db="EMBL/GenBank/DDBJ databases">
        <title>The recent genome duplication of the halophilic yeast Hortaea werneckii: insights from long-read sequencing.</title>
        <authorList>
            <person name="Sinha S."/>
            <person name="Flibotte S."/>
            <person name="Neira M."/>
            <person name="Lenassi M."/>
            <person name="Gostincar C."/>
            <person name="Stajich J.E."/>
            <person name="Nislow C.E."/>
        </authorList>
    </citation>
    <scope>NUCLEOTIDE SEQUENCE [LARGE SCALE GENOMIC DNA]</scope>
    <source>
        <strain evidence="10 11">EXF-2000</strain>
    </source>
</reference>
<dbReference type="Proteomes" id="UP000194280">
    <property type="component" value="Unassembled WGS sequence"/>
</dbReference>
<evidence type="ECO:0000256" key="9">
    <source>
        <dbReference type="RuleBase" id="RU364126"/>
    </source>
</evidence>
<dbReference type="FunCoup" id="A0A1Z5TB26">
    <property type="interactions" value="54"/>
</dbReference>
<evidence type="ECO:0000313" key="10">
    <source>
        <dbReference type="EMBL" id="OTA33200.1"/>
    </source>
</evidence>
<dbReference type="GO" id="GO:0035299">
    <property type="term" value="F:inositol-1,3,4,5,6-pentakisphosphate 2-kinase activity"/>
    <property type="evidence" value="ECO:0007669"/>
    <property type="project" value="UniProtKB-EC"/>
</dbReference>
<dbReference type="GO" id="GO:0032958">
    <property type="term" value="P:inositol phosphate biosynthetic process"/>
    <property type="evidence" value="ECO:0007669"/>
    <property type="project" value="TreeGrafter"/>
</dbReference>
<evidence type="ECO:0000256" key="1">
    <source>
        <dbReference type="ARBA" id="ARBA00003979"/>
    </source>
</evidence>
<protein>
    <recommendedName>
        <fullName evidence="4 9">Inositol-pentakisphosphate 2-kinase</fullName>
        <ecNumber evidence="3 9">2.7.1.158</ecNumber>
    </recommendedName>
</protein>
<keyword evidence="7 9" id="KW-0418">Kinase</keyword>
<dbReference type="GO" id="GO:0005524">
    <property type="term" value="F:ATP binding"/>
    <property type="evidence" value="ECO:0007669"/>
    <property type="project" value="UniProtKB-KW"/>
</dbReference>
<keyword evidence="6 9" id="KW-0547">Nucleotide-binding</keyword>
<evidence type="ECO:0000256" key="2">
    <source>
        <dbReference type="ARBA" id="ARBA00008305"/>
    </source>
</evidence>
<keyword evidence="11" id="KW-1185">Reference proteome</keyword>
<evidence type="ECO:0000256" key="6">
    <source>
        <dbReference type="ARBA" id="ARBA00022741"/>
    </source>
</evidence>
<dbReference type="AlphaFoldDB" id="A0A1Z5TB26"/>
<dbReference type="OrthoDB" id="272370at2759"/>
<comment type="similarity">
    <text evidence="2">Belongs to the IPK1 type 1 family.</text>
</comment>
<keyword evidence="5 9" id="KW-0808">Transferase</keyword>
<dbReference type="InterPro" id="IPR009286">
    <property type="entry name" value="Ins_P5_2-kin"/>
</dbReference>
<dbReference type="PANTHER" id="PTHR14456:SF2">
    <property type="entry name" value="INOSITOL-PENTAKISPHOSPHATE 2-KINASE"/>
    <property type="match status" value="1"/>
</dbReference>
<proteinExistence type="inferred from homology"/>
<dbReference type="VEuPathDB" id="FungiDB:BTJ68_07070"/>
<organism evidence="10 11">
    <name type="scientific">Hortaea werneckii EXF-2000</name>
    <dbReference type="NCBI Taxonomy" id="1157616"/>
    <lineage>
        <taxon>Eukaryota</taxon>
        <taxon>Fungi</taxon>
        <taxon>Dikarya</taxon>
        <taxon>Ascomycota</taxon>
        <taxon>Pezizomycotina</taxon>
        <taxon>Dothideomycetes</taxon>
        <taxon>Dothideomycetidae</taxon>
        <taxon>Mycosphaerellales</taxon>
        <taxon>Teratosphaeriaceae</taxon>
        <taxon>Hortaea</taxon>
    </lineage>
</organism>